<keyword evidence="3" id="KW-0479">Metal-binding</keyword>
<dbReference type="AlphaFoldDB" id="A0A6J4KNW0"/>
<evidence type="ECO:0000256" key="4">
    <source>
        <dbReference type="ARBA" id="ARBA00023002"/>
    </source>
</evidence>
<dbReference type="InterPro" id="IPR036374">
    <property type="entry name" value="OxRdtase_Mopterin-bd_sf"/>
</dbReference>
<evidence type="ECO:0000259" key="6">
    <source>
        <dbReference type="Pfam" id="PF00174"/>
    </source>
</evidence>
<feature type="region of interest" description="Disordered" evidence="5">
    <location>
        <begin position="1"/>
        <end position="28"/>
    </location>
</feature>
<keyword evidence="4" id="KW-0560">Oxidoreductase</keyword>
<evidence type="ECO:0000256" key="5">
    <source>
        <dbReference type="SAM" id="MobiDB-lite"/>
    </source>
</evidence>
<feature type="domain" description="Moybdenum cofactor oxidoreductase dimerisation" evidence="7">
    <location>
        <begin position="252"/>
        <end position="360"/>
    </location>
</feature>
<sequence length="382" mass="41052">PATTPPAPAVPPDATKVPGTPTTPLGARSPFVAPARTPVGAITGASLTPLQELAGTITPADLHFERHHGGVAHVDPARYKLLVHGLVDRPTVFTLDDLKRLPAVSRVCFVECAGNGRAGYRNPKRELTPQLVDGMTSNSEWTGVPLKTLLAEAGVGRGATWLLAEGGDAAVLSRSVPMAKAMDDALVAYAQNGEPLRPANGFPVRLLLPGWEGNMCIKWLRRVEAIDQPNMSRDETARYTDPLPNDTARQFSFEMDAKSIITSPAYPRRLAAPGWVPISGLAWSGRGKVARVDVSTDGGRTWTGAELQTPVLAKAHTRFTLMWEWDGRAATLMSRATDETGGVQPTLAEFRAKRGAGTDYHFNHIRAWTVQPDGQVFYGVGS</sequence>
<keyword evidence="2" id="KW-0500">Molybdenum</keyword>
<dbReference type="Gene3D" id="3.90.420.10">
    <property type="entry name" value="Oxidoreductase, molybdopterin-binding domain"/>
    <property type="match status" value="1"/>
</dbReference>
<comment type="cofactor">
    <cofactor evidence="1">
        <name>Mo-molybdopterin</name>
        <dbReference type="ChEBI" id="CHEBI:71302"/>
    </cofactor>
</comment>
<evidence type="ECO:0000256" key="3">
    <source>
        <dbReference type="ARBA" id="ARBA00022723"/>
    </source>
</evidence>
<dbReference type="InterPro" id="IPR014756">
    <property type="entry name" value="Ig_E-set"/>
</dbReference>
<proteinExistence type="predicted"/>
<evidence type="ECO:0000259" key="7">
    <source>
        <dbReference type="Pfam" id="PF03404"/>
    </source>
</evidence>
<dbReference type="PRINTS" id="PR00407">
    <property type="entry name" value="EUMOPTERIN"/>
</dbReference>
<dbReference type="GO" id="GO:0006790">
    <property type="term" value="P:sulfur compound metabolic process"/>
    <property type="evidence" value="ECO:0007669"/>
    <property type="project" value="TreeGrafter"/>
</dbReference>
<dbReference type="Pfam" id="PF03404">
    <property type="entry name" value="Mo-co_dimer"/>
    <property type="match status" value="1"/>
</dbReference>
<gene>
    <name evidence="8" type="ORF">AVDCRST_MAG11-1486</name>
</gene>
<feature type="compositionally biased region" description="Pro residues" evidence="5">
    <location>
        <begin position="1"/>
        <end position="11"/>
    </location>
</feature>
<dbReference type="NCBIfam" id="TIGR04555">
    <property type="entry name" value="sulfite_DH_soxC"/>
    <property type="match status" value="1"/>
</dbReference>
<dbReference type="PANTHER" id="PTHR19372:SF7">
    <property type="entry name" value="SULFITE OXIDASE, MITOCHONDRIAL"/>
    <property type="match status" value="1"/>
</dbReference>
<feature type="domain" description="Oxidoreductase molybdopterin-binding" evidence="6">
    <location>
        <begin position="68"/>
        <end position="231"/>
    </location>
</feature>
<dbReference type="Pfam" id="PF00174">
    <property type="entry name" value="Oxidored_molyb"/>
    <property type="match status" value="1"/>
</dbReference>
<dbReference type="GO" id="GO:0030151">
    <property type="term" value="F:molybdenum ion binding"/>
    <property type="evidence" value="ECO:0007669"/>
    <property type="project" value="InterPro"/>
</dbReference>
<dbReference type="EMBL" id="CADCTU010000339">
    <property type="protein sequence ID" value="CAA9311254.1"/>
    <property type="molecule type" value="Genomic_DNA"/>
</dbReference>
<dbReference type="InterPro" id="IPR030835">
    <property type="entry name" value="Sulfite_DH_SoxC"/>
</dbReference>
<dbReference type="GO" id="GO:0020037">
    <property type="term" value="F:heme binding"/>
    <property type="evidence" value="ECO:0007669"/>
    <property type="project" value="TreeGrafter"/>
</dbReference>
<protein>
    <submittedName>
        <fullName evidence="8">Sulfur oxidation protein SoxC</fullName>
    </submittedName>
</protein>
<dbReference type="Gene3D" id="2.60.40.650">
    <property type="match status" value="1"/>
</dbReference>
<dbReference type="GO" id="GO:0043546">
    <property type="term" value="F:molybdopterin cofactor binding"/>
    <property type="evidence" value="ECO:0007669"/>
    <property type="project" value="TreeGrafter"/>
</dbReference>
<dbReference type="InterPro" id="IPR005066">
    <property type="entry name" value="MoCF_OxRdtse_dimer"/>
</dbReference>
<dbReference type="GO" id="GO:0008482">
    <property type="term" value="F:sulfite oxidase activity"/>
    <property type="evidence" value="ECO:0007669"/>
    <property type="project" value="TreeGrafter"/>
</dbReference>
<dbReference type="InterPro" id="IPR008335">
    <property type="entry name" value="Mopterin_OxRdtase_euk"/>
</dbReference>
<dbReference type="PANTHER" id="PTHR19372">
    <property type="entry name" value="SULFITE REDUCTASE"/>
    <property type="match status" value="1"/>
</dbReference>
<evidence type="ECO:0000313" key="8">
    <source>
        <dbReference type="EMBL" id="CAA9311254.1"/>
    </source>
</evidence>
<accession>A0A6J4KNW0</accession>
<dbReference type="InterPro" id="IPR000572">
    <property type="entry name" value="OxRdtase_Mopterin-bd_dom"/>
</dbReference>
<dbReference type="SUPFAM" id="SSF56524">
    <property type="entry name" value="Oxidoreductase molybdopterin-binding domain"/>
    <property type="match status" value="1"/>
</dbReference>
<organism evidence="8">
    <name type="scientific">uncultured Gemmatimonadaceae bacterium</name>
    <dbReference type="NCBI Taxonomy" id="246130"/>
    <lineage>
        <taxon>Bacteria</taxon>
        <taxon>Pseudomonadati</taxon>
        <taxon>Gemmatimonadota</taxon>
        <taxon>Gemmatimonadia</taxon>
        <taxon>Gemmatimonadales</taxon>
        <taxon>Gemmatimonadaceae</taxon>
        <taxon>environmental samples</taxon>
    </lineage>
</organism>
<feature type="non-terminal residue" evidence="8">
    <location>
        <position position="1"/>
    </location>
</feature>
<dbReference type="SUPFAM" id="SSF81296">
    <property type="entry name" value="E set domains"/>
    <property type="match status" value="1"/>
</dbReference>
<reference evidence="8" key="1">
    <citation type="submission" date="2020-02" db="EMBL/GenBank/DDBJ databases">
        <authorList>
            <person name="Meier V. D."/>
        </authorList>
    </citation>
    <scope>NUCLEOTIDE SEQUENCE</scope>
    <source>
        <strain evidence="8">AVDCRST_MAG11</strain>
    </source>
</reference>
<evidence type="ECO:0000256" key="2">
    <source>
        <dbReference type="ARBA" id="ARBA00022505"/>
    </source>
</evidence>
<evidence type="ECO:0000256" key="1">
    <source>
        <dbReference type="ARBA" id="ARBA00001924"/>
    </source>
</evidence>
<name>A0A6J4KNW0_9BACT</name>